<dbReference type="InterPro" id="IPR002213">
    <property type="entry name" value="UDP_glucos_trans"/>
</dbReference>
<comment type="caution">
    <text evidence="3">The sequence shown here is derived from an EMBL/GenBank/DDBJ whole genome shotgun (WGS) entry which is preliminary data.</text>
</comment>
<evidence type="ECO:0000313" key="3">
    <source>
        <dbReference type="EMBL" id="PQM40888.1"/>
    </source>
</evidence>
<dbReference type="EMBL" id="PJQY01003016">
    <property type="protein sequence ID" value="PQM40888.1"/>
    <property type="molecule type" value="Genomic_DNA"/>
</dbReference>
<dbReference type="GO" id="GO:0080043">
    <property type="term" value="F:quercetin 3-O-glucosyltransferase activity"/>
    <property type="evidence" value="ECO:0007669"/>
    <property type="project" value="TreeGrafter"/>
</dbReference>
<accession>A0A314UVD1</accession>
<dbReference type="PANTHER" id="PTHR11926">
    <property type="entry name" value="GLUCOSYL/GLUCURONOSYL TRANSFERASES"/>
    <property type="match status" value="1"/>
</dbReference>
<dbReference type="OrthoDB" id="5835829at2759"/>
<dbReference type="PANTHER" id="PTHR11926:SF1365">
    <property type="entry name" value="GLYCOSYLTRANSFERASE"/>
    <property type="match status" value="1"/>
</dbReference>
<sequence length="140" mass="16221">MTDQRLKEFAWGLAKSKHPFLWIVRPDVVEEIKDRGYIASWCLQDQVLAHPSVGAFLTHCGWNSTIQSVSEGVPVICWPFFACTDWEIGMEVSPDVKRDEIEALVKEMLERGKGDEDEAKGKRMEEKSCRSYWCWRIIVQ</sequence>
<evidence type="ECO:0000256" key="1">
    <source>
        <dbReference type="ARBA" id="ARBA00009995"/>
    </source>
</evidence>
<evidence type="ECO:0000313" key="4">
    <source>
        <dbReference type="Proteomes" id="UP000250321"/>
    </source>
</evidence>
<name>A0A314UVD1_PRUYE</name>
<comment type="similarity">
    <text evidence="1">Belongs to the UDP-glycosyltransferase family.</text>
</comment>
<reference evidence="3 4" key="1">
    <citation type="submission" date="2018-02" db="EMBL/GenBank/DDBJ databases">
        <title>Draft genome of wild Prunus yedoensis var. nudiflora.</title>
        <authorList>
            <person name="Baek S."/>
            <person name="Kim J.-H."/>
            <person name="Choi K."/>
            <person name="Kim G.-B."/>
            <person name="Cho A."/>
            <person name="Jang H."/>
            <person name="Shin C.-H."/>
            <person name="Yu H.-J."/>
            <person name="Mun J.-H."/>
        </authorList>
    </citation>
    <scope>NUCLEOTIDE SEQUENCE [LARGE SCALE GENOMIC DNA]</scope>
    <source>
        <strain evidence="4">cv. Jeju island</strain>
        <tissue evidence="3">Leaf</tissue>
    </source>
</reference>
<protein>
    <submittedName>
        <fullName evidence="3">7-deoxyloganetin glucosyltransferase-like</fullName>
    </submittedName>
</protein>
<dbReference type="GO" id="GO:0080044">
    <property type="term" value="F:quercetin 7-O-glucosyltransferase activity"/>
    <property type="evidence" value="ECO:0007669"/>
    <property type="project" value="TreeGrafter"/>
</dbReference>
<gene>
    <name evidence="3" type="ORF">Pyn_19565</name>
</gene>
<dbReference type="Pfam" id="PF00201">
    <property type="entry name" value="UDPGT"/>
    <property type="match status" value="1"/>
</dbReference>
<evidence type="ECO:0000256" key="2">
    <source>
        <dbReference type="ARBA" id="ARBA00022679"/>
    </source>
</evidence>
<organism evidence="3 4">
    <name type="scientific">Prunus yedoensis var. nudiflora</name>
    <dbReference type="NCBI Taxonomy" id="2094558"/>
    <lineage>
        <taxon>Eukaryota</taxon>
        <taxon>Viridiplantae</taxon>
        <taxon>Streptophyta</taxon>
        <taxon>Embryophyta</taxon>
        <taxon>Tracheophyta</taxon>
        <taxon>Spermatophyta</taxon>
        <taxon>Magnoliopsida</taxon>
        <taxon>eudicotyledons</taxon>
        <taxon>Gunneridae</taxon>
        <taxon>Pentapetalae</taxon>
        <taxon>rosids</taxon>
        <taxon>fabids</taxon>
        <taxon>Rosales</taxon>
        <taxon>Rosaceae</taxon>
        <taxon>Amygdaloideae</taxon>
        <taxon>Amygdaleae</taxon>
        <taxon>Prunus</taxon>
    </lineage>
</organism>
<dbReference type="Gene3D" id="3.40.50.2000">
    <property type="entry name" value="Glycogen Phosphorylase B"/>
    <property type="match status" value="1"/>
</dbReference>
<keyword evidence="2 3" id="KW-0808">Transferase</keyword>
<dbReference type="SUPFAM" id="SSF53756">
    <property type="entry name" value="UDP-Glycosyltransferase/glycogen phosphorylase"/>
    <property type="match status" value="1"/>
</dbReference>
<proteinExistence type="inferred from homology"/>
<keyword evidence="4" id="KW-1185">Reference proteome</keyword>
<dbReference type="Proteomes" id="UP000250321">
    <property type="component" value="Unassembled WGS sequence"/>
</dbReference>
<dbReference type="CDD" id="cd03784">
    <property type="entry name" value="GT1_Gtf-like"/>
    <property type="match status" value="1"/>
</dbReference>
<dbReference type="AlphaFoldDB" id="A0A314UVD1"/>